<dbReference type="InterPro" id="IPR025833">
    <property type="entry name" value="GDYXXLXY"/>
</dbReference>
<dbReference type="RefSeq" id="WP_011643025.1">
    <property type="nucleotide sequence ID" value="NC_008347.1"/>
</dbReference>
<dbReference type="EMBL" id="CP000449">
    <property type="protein sequence ID" value="ABI65378.1"/>
    <property type="molecule type" value="Genomic_DNA"/>
</dbReference>
<evidence type="ECO:0000313" key="2">
    <source>
        <dbReference type="Proteomes" id="UP000001964"/>
    </source>
</evidence>
<dbReference type="HOGENOM" id="CLU_1459677_0_0_5"/>
<dbReference type="OrthoDB" id="4868247at2"/>
<evidence type="ECO:0008006" key="3">
    <source>
        <dbReference type="Google" id="ProtNLM"/>
    </source>
</evidence>
<keyword evidence="2" id="KW-1185">Reference proteome</keyword>
<dbReference type="AlphaFoldDB" id="Q0AQQ9"/>
<organism evidence="1 2">
    <name type="scientific">Maricaulis maris (strain MCS10)</name>
    <name type="common">Caulobacter maris</name>
    <dbReference type="NCBI Taxonomy" id="394221"/>
    <lineage>
        <taxon>Bacteria</taxon>
        <taxon>Pseudomonadati</taxon>
        <taxon>Pseudomonadota</taxon>
        <taxon>Alphaproteobacteria</taxon>
        <taxon>Maricaulales</taxon>
        <taxon>Maricaulaceae</taxon>
        <taxon>Maricaulis</taxon>
    </lineage>
</organism>
<proteinExistence type="predicted"/>
<dbReference type="Proteomes" id="UP000001964">
    <property type="component" value="Chromosome"/>
</dbReference>
<dbReference type="KEGG" id="mmr:Mmar10_1085"/>
<dbReference type="STRING" id="394221.Mmar10_1085"/>
<name>Q0AQQ9_MARMM</name>
<dbReference type="Pfam" id="PF14345">
    <property type="entry name" value="GDYXXLXY"/>
    <property type="match status" value="1"/>
</dbReference>
<protein>
    <recommendedName>
        <fullName evidence="3">GDYXXLXY domain-containing protein</fullName>
    </recommendedName>
</protein>
<dbReference type="eggNOG" id="COG4929">
    <property type="taxonomic scope" value="Bacteria"/>
</dbReference>
<evidence type="ECO:0000313" key="1">
    <source>
        <dbReference type="EMBL" id="ABI65378.1"/>
    </source>
</evidence>
<accession>Q0AQQ9</accession>
<gene>
    <name evidence="1" type="ordered locus">Mmar10_1085</name>
</gene>
<reference evidence="1 2" key="1">
    <citation type="submission" date="2006-08" db="EMBL/GenBank/DDBJ databases">
        <title>Complete sequence of Maricaulis maris MCS10.</title>
        <authorList>
            <consortium name="US DOE Joint Genome Institute"/>
            <person name="Copeland A."/>
            <person name="Lucas S."/>
            <person name="Lapidus A."/>
            <person name="Barry K."/>
            <person name="Detter J.C."/>
            <person name="Glavina del Rio T."/>
            <person name="Hammon N."/>
            <person name="Israni S."/>
            <person name="Dalin E."/>
            <person name="Tice H."/>
            <person name="Pitluck S."/>
            <person name="Saunders E."/>
            <person name="Brettin T."/>
            <person name="Bruce D."/>
            <person name="Han C."/>
            <person name="Tapia R."/>
            <person name="Gilna P."/>
            <person name="Schmutz J."/>
            <person name="Larimer F."/>
            <person name="Land M."/>
            <person name="Hauser L."/>
            <person name="Kyrpides N."/>
            <person name="Mikhailova N."/>
            <person name="Viollier P."/>
            <person name="Stephens C."/>
            <person name="Richardson P."/>
        </authorList>
    </citation>
    <scope>NUCLEOTIDE SEQUENCE [LARGE SCALE GENOMIC DNA]</scope>
    <source>
        <strain evidence="1 2">MCS10</strain>
    </source>
</reference>
<sequence precursor="true">MSILMRLGLIAAAMTGFLVFMLVSHQTARNTGAELVMEVEGYDPRDIFLGHYAMIRTPLAALDLATLDGDDAFEDHAPVFVTLEIGADGLARPVAVHQHHPGRGLVAEGRAVWSGDILRARFNIERYYASRDAALALEDMLRQPPRDGEEDETSDVRLILSLPASGRLLIKGFEIDGERHIDRLW</sequence>